<feature type="compositionally biased region" description="Low complexity" evidence="1">
    <location>
        <begin position="5415"/>
        <end position="5430"/>
    </location>
</feature>
<feature type="region of interest" description="Disordered" evidence="1">
    <location>
        <begin position="3918"/>
        <end position="3938"/>
    </location>
</feature>
<feature type="compositionally biased region" description="Polar residues" evidence="1">
    <location>
        <begin position="4447"/>
        <end position="4459"/>
    </location>
</feature>
<feature type="compositionally biased region" description="Polar residues" evidence="1">
    <location>
        <begin position="1506"/>
        <end position="1517"/>
    </location>
</feature>
<feature type="compositionally biased region" description="Basic and acidic residues" evidence="1">
    <location>
        <begin position="2447"/>
        <end position="2457"/>
    </location>
</feature>
<feature type="compositionally biased region" description="Basic and acidic residues" evidence="1">
    <location>
        <begin position="911"/>
        <end position="921"/>
    </location>
</feature>
<feature type="region of interest" description="Disordered" evidence="1">
    <location>
        <begin position="126"/>
        <end position="308"/>
    </location>
</feature>
<dbReference type="InterPro" id="IPR050540">
    <property type="entry name" value="F-actin_Monoox_Mical"/>
</dbReference>
<feature type="compositionally biased region" description="Basic and acidic residues" evidence="1">
    <location>
        <begin position="4021"/>
        <end position="4034"/>
    </location>
</feature>
<feature type="region of interest" description="Disordered" evidence="1">
    <location>
        <begin position="1959"/>
        <end position="1981"/>
    </location>
</feature>
<evidence type="ECO:0000313" key="4">
    <source>
        <dbReference type="RefSeq" id="XP_049311733.1"/>
    </source>
</evidence>
<dbReference type="Pfam" id="PF00307">
    <property type="entry name" value="CH"/>
    <property type="match status" value="1"/>
</dbReference>
<feature type="region of interest" description="Disordered" evidence="1">
    <location>
        <begin position="2041"/>
        <end position="2420"/>
    </location>
</feature>
<dbReference type="InterPro" id="IPR001715">
    <property type="entry name" value="CH_dom"/>
</dbReference>
<feature type="compositionally biased region" description="Basic and acidic residues" evidence="1">
    <location>
        <begin position="388"/>
        <end position="398"/>
    </location>
</feature>
<feature type="compositionally biased region" description="Polar residues" evidence="1">
    <location>
        <begin position="1341"/>
        <end position="1355"/>
    </location>
</feature>
<feature type="compositionally biased region" description="Polar residues" evidence="1">
    <location>
        <begin position="2338"/>
        <end position="2350"/>
    </location>
</feature>
<dbReference type="SUPFAM" id="SSF47576">
    <property type="entry name" value="Calponin-homology domain, CH-domain"/>
    <property type="match status" value="1"/>
</dbReference>
<feature type="compositionally biased region" description="Basic and acidic residues" evidence="1">
    <location>
        <begin position="1746"/>
        <end position="1763"/>
    </location>
</feature>
<feature type="compositionally biased region" description="Basic and acidic residues" evidence="1">
    <location>
        <begin position="559"/>
        <end position="572"/>
    </location>
</feature>
<keyword evidence="3" id="KW-1185">Reference proteome</keyword>
<feature type="compositionally biased region" description="Polar residues" evidence="1">
    <location>
        <begin position="3483"/>
        <end position="3519"/>
    </location>
</feature>
<feature type="compositionally biased region" description="Basic and acidic residues" evidence="1">
    <location>
        <begin position="1417"/>
        <end position="1460"/>
    </location>
</feature>
<feature type="compositionally biased region" description="Polar residues" evidence="1">
    <location>
        <begin position="678"/>
        <end position="690"/>
    </location>
</feature>
<feature type="region of interest" description="Disordered" evidence="1">
    <location>
        <begin position="3206"/>
        <end position="3535"/>
    </location>
</feature>
<feature type="region of interest" description="Disordered" evidence="1">
    <location>
        <begin position="4849"/>
        <end position="4892"/>
    </location>
</feature>
<evidence type="ECO:0000313" key="3">
    <source>
        <dbReference type="Proteomes" id="UP001652620"/>
    </source>
</evidence>
<organism evidence="3 4">
    <name type="scientific">Bactrocera dorsalis</name>
    <name type="common">Oriental fruit fly</name>
    <name type="synonym">Dacus dorsalis</name>
    <dbReference type="NCBI Taxonomy" id="27457"/>
    <lineage>
        <taxon>Eukaryota</taxon>
        <taxon>Metazoa</taxon>
        <taxon>Ecdysozoa</taxon>
        <taxon>Arthropoda</taxon>
        <taxon>Hexapoda</taxon>
        <taxon>Insecta</taxon>
        <taxon>Pterygota</taxon>
        <taxon>Neoptera</taxon>
        <taxon>Endopterygota</taxon>
        <taxon>Diptera</taxon>
        <taxon>Brachycera</taxon>
        <taxon>Muscomorpha</taxon>
        <taxon>Tephritoidea</taxon>
        <taxon>Tephritidae</taxon>
        <taxon>Bactrocera</taxon>
        <taxon>Bactrocera</taxon>
    </lineage>
</organism>
<feature type="compositionally biased region" description="Polar residues" evidence="1">
    <location>
        <begin position="2179"/>
        <end position="2201"/>
    </location>
</feature>
<feature type="region of interest" description="Disordered" evidence="1">
    <location>
        <begin position="2979"/>
        <end position="3028"/>
    </location>
</feature>
<protein>
    <submittedName>
        <fullName evidence="4">Uncharacterized protein LOC105234062</fullName>
    </submittedName>
</protein>
<feature type="region of interest" description="Disordered" evidence="1">
    <location>
        <begin position="4771"/>
        <end position="4794"/>
    </location>
</feature>
<feature type="compositionally biased region" description="Polar residues" evidence="1">
    <location>
        <begin position="855"/>
        <end position="868"/>
    </location>
</feature>
<feature type="compositionally biased region" description="Basic and acidic residues" evidence="1">
    <location>
        <begin position="359"/>
        <end position="368"/>
    </location>
</feature>
<feature type="region of interest" description="Disordered" evidence="1">
    <location>
        <begin position="4430"/>
        <end position="4467"/>
    </location>
</feature>
<dbReference type="Gene3D" id="1.10.418.10">
    <property type="entry name" value="Calponin-like domain"/>
    <property type="match status" value="1"/>
</dbReference>
<feature type="compositionally biased region" description="Polar residues" evidence="1">
    <location>
        <begin position="5664"/>
        <end position="5677"/>
    </location>
</feature>
<feature type="compositionally biased region" description="Basic and acidic residues" evidence="1">
    <location>
        <begin position="1246"/>
        <end position="1283"/>
    </location>
</feature>
<feature type="compositionally biased region" description="Basic and acidic residues" evidence="1">
    <location>
        <begin position="4431"/>
        <end position="4440"/>
    </location>
</feature>
<feature type="compositionally biased region" description="Low complexity" evidence="1">
    <location>
        <begin position="193"/>
        <end position="210"/>
    </location>
</feature>
<feature type="compositionally biased region" description="Polar residues" evidence="1">
    <location>
        <begin position="549"/>
        <end position="558"/>
    </location>
</feature>
<feature type="compositionally biased region" description="Basic and acidic residues" evidence="1">
    <location>
        <begin position="2372"/>
        <end position="2397"/>
    </location>
</feature>
<dbReference type="SMART" id="SM00033">
    <property type="entry name" value="CH"/>
    <property type="match status" value="1"/>
</dbReference>
<feature type="compositionally biased region" description="Low complexity" evidence="1">
    <location>
        <begin position="1470"/>
        <end position="1479"/>
    </location>
</feature>
<feature type="compositionally biased region" description="Polar residues" evidence="1">
    <location>
        <begin position="1552"/>
        <end position="1562"/>
    </location>
</feature>
<feature type="compositionally biased region" description="Basic and acidic residues" evidence="1">
    <location>
        <begin position="3349"/>
        <end position="3409"/>
    </location>
</feature>
<dbReference type="GeneID" id="105234062"/>
<feature type="compositionally biased region" description="Polar residues" evidence="1">
    <location>
        <begin position="3075"/>
        <end position="3092"/>
    </location>
</feature>
<feature type="compositionally biased region" description="Polar residues" evidence="1">
    <location>
        <begin position="573"/>
        <end position="583"/>
    </location>
</feature>
<feature type="compositionally biased region" description="Polar residues" evidence="1">
    <location>
        <begin position="4156"/>
        <end position="4193"/>
    </location>
</feature>
<feature type="compositionally biased region" description="Basic and acidic residues" evidence="1">
    <location>
        <begin position="2920"/>
        <end position="2945"/>
    </location>
</feature>
<feature type="compositionally biased region" description="Polar residues" evidence="1">
    <location>
        <begin position="968"/>
        <end position="977"/>
    </location>
</feature>
<feature type="region of interest" description="Disordered" evidence="1">
    <location>
        <begin position="5746"/>
        <end position="5766"/>
    </location>
</feature>
<feature type="region of interest" description="Disordered" evidence="1">
    <location>
        <begin position="631"/>
        <end position="715"/>
    </location>
</feature>
<feature type="region of interest" description="Disordered" evidence="1">
    <location>
        <begin position="5146"/>
        <end position="5178"/>
    </location>
</feature>
<feature type="compositionally biased region" description="Basic and acidic residues" evidence="1">
    <location>
        <begin position="157"/>
        <end position="168"/>
    </location>
</feature>
<dbReference type="PANTHER" id="PTHR23167:SF88">
    <property type="entry name" value="CALPONIN-HOMOLOGY (CH) DOMAIN-CONTAINING PROTEIN"/>
    <property type="match status" value="1"/>
</dbReference>
<proteinExistence type="predicted"/>
<feature type="compositionally biased region" description="Low complexity" evidence="1">
    <location>
        <begin position="2084"/>
        <end position="2094"/>
    </location>
</feature>
<gene>
    <name evidence="4" type="primary">LOC105234062</name>
</gene>
<feature type="region of interest" description="Disordered" evidence="1">
    <location>
        <begin position="4654"/>
        <end position="4676"/>
    </location>
</feature>
<feature type="compositionally biased region" description="Polar residues" evidence="1">
    <location>
        <begin position="2872"/>
        <end position="2888"/>
    </location>
</feature>
<feature type="compositionally biased region" description="Low complexity" evidence="1">
    <location>
        <begin position="4817"/>
        <end position="4826"/>
    </location>
</feature>
<feature type="region of interest" description="Disordered" evidence="1">
    <location>
        <begin position="1912"/>
        <end position="1946"/>
    </location>
</feature>
<feature type="compositionally biased region" description="Basic and acidic residues" evidence="1">
    <location>
        <begin position="730"/>
        <end position="748"/>
    </location>
</feature>
<feature type="compositionally biased region" description="Low complexity" evidence="1">
    <location>
        <begin position="892"/>
        <end position="907"/>
    </location>
</feature>
<feature type="region of interest" description="Disordered" evidence="1">
    <location>
        <begin position="2001"/>
        <end position="2027"/>
    </location>
</feature>
<feature type="compositionally biased region" description="Low complexity" evidence="1">
    <location>
        <begin position="5746"/>
        <end position="5756"/>
    </location>
</feature>
<dbReference type="PROSITE" id="PS50021">
    <property type="entry name" value="CH"/>
    <property type="match status" value="1"/>
</dbReference>
<feature type="domain" description="Calponin-homology (CH)" evidence="2">
    <location>
        <begin position="5989"/>
        <end position="6095"/>
    </location>
</feature>
<feature type="compositionally biased region" description="Polar residues" evidence="1">
    <location>
        <begin position="3294"/>
        <end position="3310"/>
    </location>
</feature>
<feature type="compositionally biased region" description="Basic and acidic residues" evidence="1">
    <location>
        <begin position="1867"/>
        <end position="1876"/>
    </location>
</feature>
<dbReference type="CDD" id="cd21200">
    <property type="entry name" value="CH_SMTN-like"/>
    <property type="match status" value="1"/>
</dbReference>
<feature type="compositionally biased region" description="Low complexity" evidence="1">
    <location>
        <begin position="400"/>
        <end position="418"/>
    </location>
</feature>
<feature type="compositionally biased region" description="Low complexity" evidence="1">
    <location>
        <begin position="4654"/>
        <end position="4667"/>
    </location>
</feature>
<feature type="region of interest" description="Disordered" evidence="1">
    <location>
        <begin position="4021"/>
        <end position="4071"/>
    </location>
</feature>
<feature type="compositionally biased region" description="Basic and acidic residues" evidence="1">
    <location>
        <begin position="1539"/>
        <end position="1551"/>
    </location>
</feature>
<feature type="compositionally biased region" description="Low complexity" evidence="1">
    <location>
        <begin position="375"/>
        <end position="387"/>
    </location>
</feature>
<feature type="region of interest" description="Disordered" evidence="1">
    <location>
        <begin position="728"/>
        <end position="1061"/>
    </location>
</feature>
<sequence length="6098" mass="685991">MELECDLSAIQNEDLLRRMWQQTPDIDQKKEIRSHLYKLRESRLRDLYQGEIMAGNYAKDPLNSSHGDSLVGQNFQSLKSKEVRDSVSPIHDLKFHSMTLNHPNTTGWDVQTSSEVSPDGRAYRTETLATTDGVEKINGGTAEFRGRNEQRASASHQGDDKNFVKKASESSNTHLQERVVVGDENSGRTEMKTSSTTTSSSSQVTSSSSTIEYGGADPNDGRYLMDNTQRQHQDHQRLTQDQYNQQIRRQQQLQQQEYEQNIQHQQQQHQQRVQQQHQEFNSNRQESSTSRNVETQQTKEQNRRVVDMDKASPEYQQHVQYLMAQPGEIISNTVEYPKPNVKMITTVKRLPDGTIVKNKRYETEELRPTADTQRQRTTSTTSQSSTQHRNEQQRREQTEENVYNRQQNVRNNVYSNNSTPRRPEHDVVDNAEPYLRKPNPQDLAVSHPADRFVDETTNVETKFSSVKKSSRKFSTETTSETIEEFSDQPPSSQAPGIRGKPPSGHSPNKDFSTHGFPSVKPNKPTQEYPSERPHTGSQPDFSTHGFPSVKSNKPTQEYPSDRPRPSEVERITQRTVTPTNKPSTDAPHGFPAVRPNTNITTTKDGDVIIVSSESTRSSKYKTNAERTIETEVVVDGDSNVRPESYPNRGFPAVNEPSTGDRDSPRYGAPIKEYPGSPIKQSPDYSTSGFPSTRDVARPNSGQPVPPRTVDQDGNVTVVSSETKKVIKHNTNREHIIETEIAGDYDHHTPSGLRQPDKITFPPTPQPGDFSTHGFPSVRDSAPTNDAYRRQGTPTRDYPSSPRKGQPSEDFSTHGFPSVRDSAPVRGSTPSRDYPSSPGQHQPKEDFSTHGFPSVRSPNKSAPDFSTPSGGFPSTRDTNAPKLTPTQPQRIQPNTTPTRKPTSTTDSSQRLISKERDVDATHRAFAASLRCSSPVDSPDHHRTTPRSSVSSTRTFRRDGREGSHDSETSRISSGTVTRSSPSKSVGKTVVTKQTVVKTRNVNGSNETIDLTPQQRPTKSPSPTKTITTTTTRTTTTRKSPGEVPKSDNQKSKPAENTFPIINEPLTITKTHFTANDASFLGNEVVEEPCLKKHFYKLGPSDKATTNNVDEKSPYSPAPSNNIHRTHPKPKSQVRDDFEDVNHEEPIHKQPLSSYVIEPKQRNRSPSGPLPSSSPQTICQPNRKEPSVERRTVVRESEFENTDWQNTILDSNERPYPVKDGSSKPRENRPTDDDYINETPVDTSDFPVIREETIKRPDQNRQKEIVTIKSTKNEKTEYDVRKPNGKEPSGPVGKKPTSGKPFDSTDRGPKESKPLEPSKRRPSDKHPTEYTDKPKSPTRKTSDITSSNKFETSVITKTTRKENSNVIDDDIEPHQSIPKQPTERKPSDAGKLKPNGVDRSPTRKPTNSKTLSNITLKSVSKENDEPVDKRPTGESPKEEPAFKRPASKKPEPSPTRKPEKETPNTSEDNVFKTSTITTTVTKTRKDNISPTRTSKPNDEIPEEDRPTKLSQPNPTYTNTIKHEPRDEYPAPIENRPTKKIPTKENLKSTEIRVTKTQVVASTDKYQPGPKGTKPLTREPSNPEYDDDVNESEHEPSNHIRTAPSEPERVKPLNTQEGEDFSDTESTSSSFITTIIKKVRTDEPKTTQQTITDETRKVQELFNKTDKTKVTKNVNEEFITFEQQVRERIPVDDTPTTKTELRNKEAKKPISEPIDKYSKPNDTDDDEQSFTDANTLKISSVTTTLRTVSQDKSHSPEYQPSDRELRLVQPSVVGLSDDDEVPQQTIESTTIISTNKNTPKDNSPNFTDGGKPKSDAPCAKKPTEGKTQPILPDRSAKDRIPSSTPTDETFDTIISTTTTKISKNLPGEKTTAKPREPFDKPVQTHFDETKKVEKIFNTNKLADTKNTIEEFITIERQNKETPDGAFISKAPEPEPSSPSFKKKGVSPRETFEDRCRQILGMENYGDTPGVYKKKPEDVSDQTESVTVNVTEFDVQIEDCEDDEPTYLNNIKDSVKPQKPQKPKTRNTLDDEIVEEVECVRKETVVPFKRSSPDTEPLTEICRKTTLISETDLNEEEDEQTVSKKSSKIVIKTSSPSPKKVKSQNEEPEDSSTTDSEIPEKETDEESQPDTIVSKRDMQYTEEVENVSNVVEVTKKRVTKEKPSSPNKSPTRKPSEPQDTRKTSPVRQHPSSSSTITELKTIETQTKSREPNKPSKIRSETKPLDKSAEKPDNQSIVGRDKPTSPAKLRSERIHKVDTDKGHQKPTKESPTHTIKDRLRSATRNRKPSESPSDSSPDVSPSRFTERRRSSNISVHTEIIIDHSGPKSPKPIEKSPEKHTPQTKKTSPVDKTSPNARPVRRLPVTERKESAPVPSVTRKEKDAKMTRSTSEKVMKVTDKPVKETVVNTLAPSPTPKGDRRPNKCFTTKTINLTTTDKLINSEEMENVIIDIQHAKSSREPSPDKIVPTPVPVHLDTGKPRYPDVVQEPEDEPRKKPVITNIPIFEEESNEYIKCHISEVKTDKISKLVDLDENDILDNPMIEAPKSLDYPSIDRPDDDCLLSVHEKVSKFTHTAEEIKKPKASSPFSREFDKTPKVPENDECLLTVDEKVNKFIKTAEEVAKPITPIREVERPSYTDLDEELRTDDCTLSVSQKVNKFLSTAEKLAPTAPQRSPELVAKIERTISKQSEPEYPEDLSDDELTPFSQNHTLEIEKRRQKDILSRPTVFENTTKTDQYSDYSEVKLNTTKNNTTLEEHEEVIPHTRDHTTKIELKRQKDILSRPSIYNQNVKGRPQSPNKKEPTGPSKYPLTNIKTKQMEYTTRKINREDSDKIEIKAERKPSTPVSKPDSRRTTKPQASSVAVTRSRFETPDIKRNTPKSSVEPKTNRVPSQIITGRKPTSEPKTSGRKPSSESITNASYPSRGKPTTEPDSHFDGKKPSTEFEINVHDYEAVESETEFTSTSRRRSSSKTKDYLETVQTEIERFSPTQKESPTRKTFLQEKKTPQTFSHSPIRKDTTSTTNVTHVTERTNKHNSDCSDIEIVETVIERPAHVKTPTPTPTTVGRTRITPDTVAARRNIFETNATPKGQSPGESNSPSPVGRRPSYMDHTVSSLEHIRRDSLEVNKHNYSRKSSVDSEINYERRPNAAVKFDVPHKPQRTASIPEDIDVENIFELEVLERLLETVTSYELRRRIRAQIRLVKKNTLNTNVVDKRKTETKASNSIRSTHKTSTYKSNVHQEETDTINEGVKTKVPYDNKGSPKRPVQTPKVGRTTQNAPQKSPYGTEESPRSYNKLHREQNVTTKSTYVTKTPNGRTESPERPRKLPFERDHSPETNTSHEQVKEIRRISGSSKSSHKEYVHSEQTDYSEENVRSSRRHFEQSSERFEKDHSRERNSSPESKSPVRDGRHSPDIKIKTLSSTRTRSPDDRKPSSQRTTSPKGRTPKQRDELYNISKVTTVKTTRSPERKSSKPNVDENAPIWADRKNLLKSPSNAPRKVTTTPSTRNTATKVTTSKTISQRQTQNRNFEEDSITSSYGIGPTDENGLPLFGIKALKKKKPSQPCEATEEVTGYVIEEKYYSDSKTKPKVERKEYIYSTNADELEEITKTLEQSRKSSEDNVDVIRKVEKLDKDYVFDKPEAIMPDTEDFTTTSSKYVRRGSVKELSEKFIRKESSQSVTEKSGGYPKAGLILRTSRGSSSEPSGDGYEITTEKYTTTSSSHGYRGDSDDEQNVQLRQKQTRRILTDYDDNDADQCHLSTRSSTKSTRSFLNSSGETKVVTSVDDALERMRNADYVVEEGDTAEDREARSLLNKFLGASVIMKGVESVLPTTKQTTTTTITKTSYGDGDDGDRDLLKNKAVKTTRITKTTKSGSSSTPVTRTTCDIEEIWDEEILKELLEQATTYEERRKIRARLRDLMAEREEKKDLKSGDISENVPEVDESSASEYEEIIEEVTVTDYSDAEADLGEEEVFKSSQNIASEAKEITDNIEKKEEEEAENIDKEKVTSVTENVKEEKVEQVAKEIEEVNLEVKESVATKETNEEANVESDSKNSNSNEETVAESSVDKTDSKSVDDDKGESLVPLLQDILQKSLPNAIANARNFQERAPNTELNLPAITSTRTNKGCSSSSIKISEHSDLCTVNNCNNNNNTTNNNEDSKNYTDHTNLNHTHSDPNIQPTSADCTNSDKTLDSNSSETTMTRDIVMPKSTGNSVSSSQQKQLDRLSVPQKEDSGTESGEDLRLIAAGLRDSLQLQSDSNLIEEVTTALTRLELSLKEGKNIPVDGSKREALLALVARLQNGLTSRDAAVNLSNMADNGGQFDETSSPEGDGQRANRQRFARRRNRNSRHTVGVSREELADARRYMEDMQLIDNISNCTTPESGMTANPLTPPQWFPIEKNPSSGAILTSSSSSTLYRPNQFVPNQLKNSIVCLNGDAHPTLRENDGQKSKRPLSGNFSVSFQPNPITNDPEPFVNDNQEEQKEFHANGNISPDSAYKSNRFSSKKQLMKRANTIDIPKTKKYNPDFDTDSEQEDKTPQLGLKRTLQVNVKHKVRNAVPPFVPKTENDHKFLAFINKQSAKPGLGWTGSRSVSNWTNKFGNLKHTFEVGAAAQVTTGKPPQAPGHVPHSASKSYWQKQVANQEHNQHQQQQQQYLQYQQQQRQQQQQLAHQHQLQRSQHEENERLRRMERERLERERIERDRQERQRLERERQERDRLEREFYEREIMERERLAAAQHAAMPSMTVPKPAPVNKFQHAPQSVFRPIENNDVHGHNIFKPIPQLPQKSNTWQPPSITKKPHSAPVQLTPASPQFLTTKPSVNGAHVTSPSSTTSSPIGLPWVAKPAVDNSDFRKKAHTFEERSQNDNHQHSYLQRHHSLRSPKVSQPQMDEYKKRPSLPSAADPYMAAQSHYVPQQQQPSQVYASTTNIYAAPPPPTNISFTYADLARTNNYKSYPCLPSAVETSITADYVRQRESSLTDPHATPLVLTSSNPTYEPPVENQAFYNDAPPPRQFDYASPIDSAPTSPSILAMPQTDYTDDDLDSDNLMEYRAETRVMGKPQSQTAVTIRDRRTAHASDDEVFGKNSRNAQNLLHTMRNIGKSGSNITKVKKDPVRKVESPKVCLSPDGRSYQAPVVEPLFPQVTNFEPNRIPEYIQNPIKAPAQSKQKKPRPKTPPKPSQQKDRSLQLARAEQKYRLEQQSYMDRTKYSNENEAPAQQQQVQYQTLNVSNTSSTNSVPYTSETQTAYTVTYPTEAIHENQYAKQQPNTLPMQRNRNFSENSSASSSMSHNLPSPGTSWTPNPIHTVDEISPQPKQSRKTVDVNSLQQNTYNPQAYVAPQTQPMPQSNLQDSAQPKPQVAPKPAVKGVQNAPLSESHPNYQPQYVNTPSQKPPPQPPLQTKLPAQERPQQPPLQTTQPRAKPTPKLTTRSQTLSSSSQSHTSEQHYAYQPIQAAPAKTRGFDAAMTPLQAQNRVLSQQSLVSSKQHQFDHKQEQQLQLNELRRKSLGNVYDVQQQQRKAAYMSETKTIVKQEYKSSAPADTPDIVKSSLPKEDMPILKKFGPPQRHHYMPNSYQSPTTNTQTQKFESSTKVIKNTQHQIVQHSTLTKKPSIVEIPATPQPDEDLIPRNIVFNNISAFTSMSRRQDEHEHAHFDAHPRTNRLSKSDSWNQIVQMQNQANTQQPATSPKFGNSVGGSELRRTKSGHTLNVRMYEAGIDKTEVGEKQRTVAAYFTGKKSPNQLGGGEAVEMRSAITTATTSTAATGAKKSTINRHKTSEKISASRKSLTAVTSNGMPATATAVLGGGLTRSATMPHIASLNLLDESNVEDAFEQLMMGSTLIYLSARNGQVTDGTPLRPTWVISACVNAMMSKLTECLPEKLRPAECVRSTASFNATGHAVYLEDDMFEQQATSTTEKTETKEKDGAVVTTTTKVTTRTVTGAGSTAAKPVSPFAKFRQLDKQNSQQSPKSPSTPTTPGGTASPSGSARIFQFTDPALNARAATVKEQLLQWCQSKTQEYENVQISNFSASWSDGLAFCALIHHFLPDAFDYSKLTPQNRRHNFELAFTVADEKAGIAPLLDVEDMVEMKRPDWKCVFIYVQSIYRRFRNCQ</sequence>
<dbReference type="PANTHER" id="PTHR23167">
    <property type="entry name" value="CALPONIN HOMOLOGY DOMAIN-CONTAINING PROTEIN DDB_G0272472-RELATED"/>
    <property type="match status" value="1"/>
</dbReference>
<feature type="compositionally biased region" description="Basic and acidic residues" evidence="1">
    <location>
        <begin position="954"/>
        <end position="967"/>
    </location>
</feature>
<feature type="region of interest" description="Disordered" evidence="1">
    <location>
        <begin position="5664"/>
        <end position="5687"/>
    </location>
</feature>
<feature type="compositionally biased region" description="Basic and acidic residues" evidence="1">
    <location>
        <begin position="4057"/>
        <end position="4071"/>
    </location>
</feature>
<feature type="region of interest" description="Disordered" evidence="1">
    <location>
        <begin position="4810"/>
        <end position="4830"/>
    </location>
</feature>
<feature type="compositionally biased region" description="Low complexity" evidence="1">
    <location>
        <begin position="1779"/>
        <end position="1794"/>
    </location>
</feature>
<evidence type="ECO:0000259" key="2">
    <source>
        <dbReference type="PROSITE" id="PS50021"/>
    </source>
</evidence>
<feature type="compositionally biased region" description="Basic residues" evidence="1">
    <location>
        <begin position="4327"/>
        <end position="4340"/>
    </location>
</feature>
<feature type="compositionally biased region" description="Polar residues" evidence="1">
    <location>
        <begin position="4201"/>
        <end position="4212"/>
    </location>
</feature>
<feature type="compositionally biased region" description="Polar residues" evidence="1">
    <location>
        <begin position="998"/>
        <end position="1013"/>
    </location>
</feature>
<feature type="compositionally biased region" description="Polar residues" evidence="1">
    <location>
        <begin position="1727"/>
        <end position="1745"/>
    </location>
</feature>
<feature type="compositionally biased region" description="Polar residues" evidence="1">
    <location>
        <begin position="2896"/>
        <end position="2914"/>
    </location>
</feature>
<feature type="compositionally biased region" description="Basic and acidic residues" evidence="1">
    <location>
        <begin position="2169"/>
        <end position="2178"/>
    </location>
</feature>
<feature type="region of interest" description="Disordered" evidence="1">
    <location>
        <begin position="5945"/>
        <end position="5974"/>
    </location>
</feature>
<feature type="compositionally biased region" description="Basic and acidic residues" evidence="1">
    <location>
        <begin position="1493"/>
        <end position="1505"/>
    </location>
</feature>
<feature type="compositionally biased region" description="Polar residues" evidence="1">
    <location>
        <begin position="5560"/>
        <end position="5569"/>
    </location>
</feature>
<feature type="region of interest" description="Disordered" evidence="1">
    <location>
        <begin position="1686"/>
        <end position="1883"/>
    </location>
</feature>
<feature type="region of interest" description="Disordered" evidence="1">
    <location>
        <begin position="5092"/>
        <end position="5111"/>
    </location>
</feature>
<feature type="compositionally biased region" description="Basic and acidic residues" evidence="1">
    <location>
        <begin position="2314"/>
        <end position="2335"/>
    </location>
</feature>
<dbReference type="RefSeq" id="XP_049311733.1">
    <property type="nucleotide sequence ID" value="XM_049455776.1"/>
</dbReference>
<feature type="region of interest" description="Disordered" evidence="1">
    <location>
        <begin position="5550"/>
        <end position="5569"/>
    </location>
</feature>
<dbReference type="InterPro" id="IPR022189">
    <property type="entry name" value="SMTN"/>
</dbReference>
<feature type="region of interest" description="Disordered" evidence="1">
    <location>
        <begin position="4305"/>
        <end position="4346"/>
    </location>
</feature>
<feature type="compositionally biased region" description="Low complexity" evidence="1">
    <location>
        <begin position="978"/>
        <end position="997"/>
    </location>
</feature>
<feature type="compositionally biased region" description="Basic and acidic residues" evidence="1">
    <location>
        <begin position="1043"/>
        <end position="1052"/>
    </location>
</feature>
<feature type="compositionally biased region" description="Basic and acidic residues" evidence="1">
    <location>
        <begin position="5099"/>
        <end position="5109"/>
    </location>
</feature>
<feature type="compositionally biased region" description="Low complexity" evidence="1">
    <location>
        <begin position="1849"/>
        <end position="1860"/>
    </location>
</feature>
<dbReference type="InterPro" id="IPR036872">
    <property type="entry name" value="CH_dom_sf"/>
</dbReference>
<feature type="region of interest" description="Disordered" evidence="1">
    <location>
        <begin position="3978"/>
        <end position="4007"/>
    </location>
</feature>
<feature type="compositionally biased region" description="Polar residues" evidence="1">
    <location>
        <begin position="5251"/>
        <end position="5263"/>
    </location>
</feature>
<feature type="compositionally biased region" description="Basic and acidic residues" evidence="1">
    <location>
        <begin position="1301"/>
        <end position="1333"/>
    </location>
</feature>
<feature type="compositionally biased region" description="Basic and acidic residues" evidence="1">
    <location>
        <begin position="2860"/>
        <end position="2869"/>
    </location>
</feature>
<feature type="compositionally biased region" description="Basic and acidic residues" evidence="1">
    <location>
        <begin position="3311"/>
        <end position="3327"/>
    </location>
</feature>
<feature type="compositionally biased region" description="Low complexity" evidence="1">
    <location>
        <begin position="240"/>
        <end position="279"/>
    </location>
</feature>
<dbReference type="Proteomes" id="UP001652620">
    <property type="component" value="Chromosome 4"/>
</dbReference>
<feature type="compositionally biased region" description="Low complexity" evidence="1">
    <location>
        <begin position="1163"/>
        <end position="1173"/>
    </location>
</feature>
<feature type="compositionally biased region" description="Basic and acidic residues" evidence="1">
    <location>
        <begin position="1131"/>
        <end position="1146"/>
    </location>
</feature>
<evidence type="ECO:0000256" key="1">
    <source>
        <dbReference type="SAM" id="MobiDB-lite"/>
    </source>
</evidence>
<feature type="compositionally biased region" description="Basic and acidic residues" evidence="1">
    <location>
        <begin position="1696"/>
        <end position="1719"/>
    </location>
</feature>
<feature type="region of interest" description="Disordered" evidence="1">
    <location>
        <begin position="358"/>
        <end position="605"/>
    </location>
</feature>
<dbReference type="Pfam" id="PF12510">
    <property type="entry name" value="Smoothelin"/>
    <property type="match status" value="2"/>
</dbReference>
<feature type="compositionally biased region" description="Basic and acidic residues" evidence="1">
    <location>
        <begin position="2815"/>
        <end position="2835"/>
    </location>
</feature>
<reference evidence="4" key="1">
    <citation type="submission" date="2025-08" db="UniProtKB">
        <authorList>
            <consortium name="RefSeq"/>
        </authorList>
    </citation>
    <scope>IDENTIFICATION</scope>
    <source>
        <tissue evidence="4">Adult</tissue>
    </source>
</reference>
<feature type="region of interest" description="Disordered" evidence="1">
    <location>
        <begin position="5251"/>
        <end position="5311"/>
    </location>
</feature>
<feature type="region of interest" description="Disordered" evidence="1">
    <location>
        <begin position="1096"/>
        <end position="1626"/>
    </location>
</feature>
<feature type="compositionally biased region" description="Low complexity" evidence="1">
    <location>
        <begin position="5264"/>
        <end position="5283"/>
    </location>
</feature>
<feature type="compositionally biased region" description="Polar residues" evidence="1">
    <location>
        <begin position="3705"/>
        <end position="3714"/>
    </location>
</feature>
<accession>A0ABM3JR89</accession>
<feature type="region of interest" description="Disordered" evidence="1">
    <location>
        <begin position="2768"/>
        <end position="2967"/>
    </location>
</feature>
<feature type="compositionally biased region" description="Polar residues" evidence="1">
    <location>
        <begin position="5360"/>
        <end position="5375"/>
    </location>
</feature>
<feature type="region of interest" description="Disordered" evidence="1">
    <location>
        <begin position="4142"/>
        <end position="4230"/>
    </location>
</feature>
<feature type="compositionally biased region" description="Basic and acidic residues" evidence="1">
    <location>
        <begin position="2986"/>
        <end position="2998"/>
    </location>
</feature>
<feature type="compositionally biased region" description="Basic and acidic residues" evidence="1">
    <location>
        <begin position="4849"/>
        <end position="4859"/>
    </location>
</feature>
<name>A0ABM3JR89_BACDO</name>
<feature type="compositionally biased region" description="Basic and acidic residues" evidence="1">
    <location>
        <begin position="1180"/>
        <end position="1196"/>
    </location>
</feature>
<feature type="compositionally biased region" description="Polar residues" evidence="1">
    <location>
        <begin position="4775"/>
        <end position="4785"/>
    </location>
</feature>
<feature type="compositionally biased region" description="Basic and acidic residues" evidence="1">
    <location>
        <begin position="1379"/>
        <end position="1389"/>
    </location>
</feature>
<feature type="compositionally biased region" description="Low complexity" evidence="1">
    <location>
        <begin position="1014"/>
        <end position="1037"/>
    </location>
</feature>
<feature type="region of interest" description="Disordered" evidence="1">
    <location>
        <begin position="4966"/>
        <end position="4987"/>
    </location>
</feature>
<feature type="compositionally biased region" description="Polar residues" evidence="1">
    <location>
        <begin position="5327"/>
        <end position="5341"/>
    </location>
</feature>
<feature type="compositionally biased region" description="Basic and acidic residues" evidence="1">
    <location>
        <begin position="1209"/>
        <end position="1230"/>
    </location>
</feature>
<feature type="compositionally biased region" description="Polar residues" evidence="1">
    <location>
        <begin position="1401"/>
        <end position="1416"/>
    </location>
</feature>
<feature type="compositionally biased region" description="Basic and acidic residues" evidence="1">
    <location>
        <begin position="2202"/>
        <end position="2275"/>
    </location>
</feature>
<feature type="region of interest" description="Disordered" evidence="1">
    <location>
        <begin position="3663"/>
        <end position="3726"/>
    </location>
</feature>
<feature type="compositionally biased region" description="Low complexity" evidence="1">
    <location>
        <begin position="5951"/>
        <end position="5974"/>
    </location>
</feature>
<feature type="compositionally biased region" description="Basic and acidic residues" evidence="1">
    <location>
        <begin position="229"/>
        <end position="238"/>
    </location>
</feature>
<feature type="region of interest" description="Disordered" evidence="1">
    <location>
        <begin position="5327"/>
        <end position="5433"/>
    </location>
</feature>
<feature type="region of interest" description="Disordered" evidence="1">
    <location>
        <begin position="2447"/>
        <end position="2491"/>
    </location>
</feature>
<feature type="compositionally biased region" description="Low complexity" evidence="1">
    <location>
        <begin position="2285"/>
        <end position="2297"/>
    </location>
</feature>
<feature type="compositionally biased region" description="Low complexity" evidence="1">
    <location>
        <begin position="5342"/>
        <end position="5355"/>
    </location>
</feature>
<feature type="compositionally biased region" description="Polar residues" evidence="1">
    <location>
        <begin position="280"/>
        <end position="299"/>
    </location>
</feature>
<feature type="compositionally biased region" description="Basic and acidic residues" evidence="1">
    <location>
        <begin position="175"/>
        <end position="191"/>
    </location>
</feature>
<feature type="compositionally biased region" description="Polar residues" evidence="1">
    <location>
        <begin position="3213"/>
        <end position="3230"/>
    </location>
</feature>
<feature type="region of interest" description="Disordered" evidence="1">
    <location>
        <begin position="3075"/>
        <end position="3100"/>
    </location>
</feature>